<evidence type="ECO:0000313" key="2">
    <source>
        <dbReference type="Proteomes" id="UP000752292"/>
    </source>
</evidence>
<dbReference type="EMBL" id="JACQRX010000044">
    <property type="protein sequence ID" value="MBI4251015.1"/>
    <property type="molecule type" value="Genomic_DNA"/>
</dbReference>
<sequence length="222" mass="24596">MRRHGMGLLVHLQDVEPGREDAARVGMEEYLDRRMKVPGVWGAASYEALRGAPRFLALIEAESVHVFYSGPFLALASDPGPGEAEAKRGRTAEVRLVCAQLYPGLPAASPSCPTVDVAGLAPVVQIGRIHVPADKLDDFNGWYAQDRAPRMERLPGMRRFRRYAVVEGEPVMVVFYEMESEAVQEQAGWKEASSTPWSGRVRGYYRQAPGSPGVYRRLGKPR</sequence>
<proteinExistence type="predicted"/>
<dbReference type="Proteomes" id="UP000752292">
    <property type="component" value="Unassembled WGS sequence"/>
</dbReference>
<protein>
    <submittedName>
        <fullName evidence="1">Uncharacterized protein</fullName>
    </submittedName>
</protein>
<comment type="caution">
    <text evidence="1">The sequence shown here is derived from an EMBL/GenBank/DDBJ whole genome shotgun (WGS) entry which is preliminary data.</text>
</comment>
<gene>
    <name evidence="1" type="ORF">HY618_01015</name>
</gene>
<organism evidence="1 2">
    <name type="scientific">Tectimicrobiota bacterium</name>
    <dbReference type="NCBI Taxonomy" id="2528274"/>
    <lineage>
        <taxon>Bacteria</taxon>
        <taxon>Pseudomonadati</taxon>
        <taxon>Nitrospinota/Tectimicrobiota group</taxon>
        <taxon>Candidatus Tectimicrobiota</taxon>
    </lineage>
</organism>
<dbReference type="InterPro" id="IPR011008">
    <property type="entry name" value="Dimeric_a/b-barrel"/>
</dbReference>
<accession>A0A932ZUW8</accession>
<dbReference type="AlphaFoldDB" id="A0A932ZUW8"/>
<dbReference type="SUPFAM" id="SSF54909">
    <property type="entry name" value="Dimeric alpha+beta barrel"/>
    <property type="match status" value="1"/>
</dbReference>
<name>A0A932ZUW8_UNCTE</name>
<evidence type="ECO:0000313" key="1">
    <source>
        <dbReference type="EMBL" id="MBI4251015.1"/>
    </source>
</evidence>
<reference evidence="1" key="1">
    <citation type="submission" date="2020-07" db="EMBL/GenBank/DDBJ databases">
        <title>Huge and variable diversity of episymbiotic CPR bacteria and DPANN archaea in groundwater ecosystems.</title>
        <authorList>
            <person name="He C.Y."/>
            <person name="Keren R."/>
            <person name="Whittaker M."/>
            <person name="Farag I.F."/>
            <person name="Doudna J."/>
            <person name="Cate J.H.D."/>
            <person name="Banfield J.F."/>
        </authorList>
    </citation>
    <scope>NUCLEOTIDE SEQUENCE</scope>
    <source>
        <strain evidence="1">NC_groundwater_1370_Ag_S-0.2um_69_93</strain>
    </source>
</reference>